<organism evidence="2 3">
    <name type="scientific">Monoraphidium neglectum</name>
    <dbReference type="NCBI Taxonomy" id="145388"/>
    <lineage>
        <taxon>Eukaryota</taxon>
        <taxon>Viridiplantae</taxon>
        <taxon>Chlorophyta</taxon>
        <taxon>core chlorophytes</taxon>
        <taxon>Chlorophyceae</taxon>
        <taxon>CS clade</taxon>
        <taxon>Sphaeropleales</taxon>
        <taxon>Selenastraceae</taxon>
        <taxon>Monoraphidium</taxon>
    </lineage>
</organism>
<keyword evidence="1" id="KW-0732">Signal</keyword>
<dbReference type="Gene3D" id="3.10.100.10">
    <property type="entry name" value="Mannose-Binding Protein A, subunit A"/>
    <property type="match status" value="1"/>
</dbReference>
<dbReference type="KEGG" id="mng:MNEG_12808"/>
<name>A0A0D2LU29_9CHLO</name>
<dbReference type="InterPro" id="IPR016187">
    <property type="entry name" value="CTDL_fold"/>
</dbReference>
<evidence type="ECO:0000256" key="1">
    <source>
        <dbReference type="SAM" id="SignalP"/>
    </source>
</evidence>
<protein>
    <recommendedName>
        <fullName evidence="4">DUF1554 domain-containing protein</fullName>
    </recommendedName>
</protein>
<evidence type="ECO:0000313" key="3">
    <source>
        <dbReference type="Proteomes" id="UP000054498"/>
    </source>
</evidence>
<dbReference type="Gene3D" id="1.10.287.1490">
    <property type="match status" value="1"/>
</dbReference>
<dbReference type="RefSeq" id="XP_013894174.1">
    <property type="nucleotide sequence ID" value="XM_014038720.1"/>
</dbReference>
<dbReference type="EMBL" id="KK103668">
    <property type="protein sequence ID" value="KIY95154.1"/>
    <property type="molecule type" value="Genomic_DNA"/>
</dbReference>
<feature type="signal peptide" evidence="1">
    <location>
        <begin position="1"/>
        <end position="26"/>
    </location>
</feature>
<dbReference type="SUPFAM" id="SSF56436">
    <property type="entry name" value="C-type lectin-like"/>
    <property type="match status" value="1"/>
</dbReference>
<sequence length="478" mass="47137">MSCTRNTVVLVAVGLLLTYVPFQAMGATSSLQAASAKNKTKLAVCAPVKALTKSCSSKAGPTALMDQLCSELLAPAKATADSKDPSKLHYGCGVATAAQVDKLSSGLAALEPRVAAAAAQASSSQATLAQGQNQTAELSAGVNALRAAVAALAAQVASVQQQQLAGAANTSDITQKIAALSATRAQTAQQLASLAAANQTVAQGIAEVKAASQQCTCGAELAVVNATTAAVQSAQAAGVAAISSVNATAESAKAAVATGSAAIASVNASIATLAANLPTINVTGLVTLSALSSIDAATLNGVPAAQYLRARIVLYSASSTTTFTANLGGRSGADAKCVAPTSTGQPAGLVRVRAFLSVSATDQIADFPTLYGVPTGLPIQTASGQVLASNFSTLLRGSIPVSLDAAGVLPFASTWWTGSNADGSVSTATGLANTCIGWTDAGSNPNGQAGRSGTTGSAWISFSALPCGLQVYVLCLAF</sequence>
<keyword evidence="3" id="KW-1185">Reference proteome</keyword>
<gene>
    <name evidence="2" type="ORF">MNEG_12808</name>
</gene>
<evidence type="ECO:0008006" key="4">
    <source>
        <dbReference type="Google" id="ProtNLM"/>
    </source>
</evidence>
<dbReference type="InterPro" id="IPR016186">
    <property type="entry name" value="C-type_lectin-like/link_sf"/>
</dbReference>
<dbReference type="Proteomes" id="UP000054498">
    <property type="component" value="Unassembled WGS sequence"/>
</dbReference>
<accession>A0A0D2LU29</accession>
<dbReference type="AlphaFoldDB" id="A0A0D2LU29"/>
<feature type="chain" id="PRO_5002258153" description="DUF1554 domain-containing protein" evidence="1">
    <location>
        <begin position="27"/>
        <end position="478"/>
    </location>
</feature>
<proteinExistence type="predicted"/>
<reference evidence="2 3" key="1">
    <citation type="journal article" date="2013" name="BMC Genomics">
        <title>Reconstruction of the lipid metabolism for the microalga Monoraphidium neglectum from its genome sequence reveals characteristics suitable for biofuel production.</title>
        <authorList>
            <person name="Bogen C."/>
            <person name="Al-Dilaimi A."/>
            <person name="Albersmeier A."/>
            <person name="Wichmann J."/>
            <person name="Grundmann M."/>
            <person name="Rupp O."/>
            <person name="Lauersen K.J."/>
            <person name="Blifernez-Klassen O."/>
            <person name="Kalinowski J."/>
            <person name="Goesmann A."/>
            <person name="Mussgnug J.H."/>
            <person name="Kruse O."/>
        </authorList>
    </citation>
    <scope>NUCLEOTIDE SEQUENCE [LARGE SCALE GENOMIC DNA]</scope>
    <source>
        <strain evidence="2 3">SAG 48.87</strain>
    </source>
</reference>
<evidence type="ECO:0000313" key="2">
    <source>
        <dbReference type="EMBL" id="KIY95154.1"/>
    </source>
</evidence>
<dbReference type="GeneID" id="25730207"/>